<dbReference type="Proteomes" id="UP000299102">
    <property type="component" value="Unassembled WGS sequence"/>
</dbReference>
<feature type="non-terminal residue" evidence="1">
    <location>
        <position position="1"/>
    </location>
</feature>
<name>A0A4C1ZM41_EUMVA</name>
<reference evidence="1 2" key="1">
    <citation type="journal article" date="2019" name="Commun. Biol.">
        <title>The bagworm genome reveals a unique fibroin gene that provides high tensile strength.</title>
        <authorList>
            <person name="Kono N."/>
            <person name="Nakamura H."/>
            <person name="Ohtoshi R."/>
            <person name="Tomita M."/>
            <person name="Numata K."/>
            <person name="Arakawa K."/>
        </authorList>
    </citation>
    <scope>NUCLEOTIDE SEQUENCE [LARGE SCALE GENOMIC DNA]</scope>
</reference>
<evidence type="ECO:0000313" key="1">
    <source>
        <dbReference type="EMBL" id="GBP89566.1"/>
    </source>
</evidence>
<dbReference type="AlphaFoldDB" id="A0A4C1ZM41"/>
<dbReference type="EMBL" id="BGZK01002009">
    <property type="protein sequence ID" value="GBP89566.1"/>
    <property type="molecule type" value="Genomic_DNA"/>
</dbReference>
<comment type="caution">
    <text evidence="1">The sequence shown here is derived from an EMBL/GenBank/DDBJ whole genome shotgun (WGS) entry which is preliminary data.</text>
</comment>
<gene>
    <name evidence="1" type="ORF">EVAR_100010_1</name>
</gene>
<evidence type="ECO:0000313" key="2">
    <source>
        <dbReference type="Proteomes" id="UP000299102"/>
    </source>
</evidence>
<sequence length="58" mass="6520">DNTPKALSKVEYMIRKSISKCHRAQSSEIEPHVTKGCRFHCAPDGYYDSNGITHEIGL</sequence>
<keyword evidence="2" id="KW-1185">Reference proteome</keyword>
<organism evidence="1 2">
    <name type="scientific">Eumeta variegata</name>
    <name type="common">Bagworm moth</name>
    <name type="synonym">Eumeta japonica</name>
    <dbReference type="NCBI Taxonomy" id="151549"/>
    <lineage>
        <taxon>Eukaryota</taxon>
        <taxon>Metazoa</taxon>
        <taxon>Ecdysozoa</taxon>
        <taxon>Arthropoda</taxon>
        <taxon>Hexapoda</taxon>
        <taxon>Insecta</taxon>
        <taxon>Pterygota</taxon>
        <taxon>Neoptera</taxon>
        <taxon>Endopterygota</taxon>
        <taxon>Lepidoptera</taxon>
        <taxon>Glossata</taxon>
        <taxon>Ditrysia</taxon>
        <taxon>Tineoidea</taxon>
        <taxon>Psychidae</taxon>
        <taxon>Oiketicinae</taxon>
        <taxon>Eumeta</taxon>
    </lineage>
</organism>
<accession>A0A4C1ZM41</accession>
<proteinExistence type="predicted"/>
<protein>
    <submittedName>
        <fullName evidence="1">Uncharacterized protein</fullName>
    </submittedName>
</protein>